<dbReference type="InterPro" id="IPR003740">
    <property type="entry name" value="YitT"/>
</dbReference>
<evidence type="ECO:0000313" key="7">
    <source>
        <dbReference type="EMBL" id="RKN85160.1"/>
    </source>
</evidence>
<evidence type="ECO:0008006" key="9">
    <source>
        <dbReference type="Google" id="ProtNLM"/>
    </source>
</evidence>
<proteinExistence type="predicted"/>
<keyword evidence="4 6" id="KW-1133">Transmembrane helix</keyword>
<evidence type="ECO:0000256" key="5">
    <source>
        <dbReference type="ARBA" id="ARBA00023136"/>
    </source>
</evidence>
<feature type="transmembrane region" description="Helical" evidence="6">
    <location>
        <begin position="68"/>
        <end position="85"/>
    </location>
</feature>
<feature type="transmembrane region" description="Helical" evidence="6">
    <location>
        <begin position="92"/>
        <end position="109"/>
    </location>
</feature>
<dbReference type="GO" id="GO:0005886">
    <property type="term" value="C:plasma membrane"/>
    <property type="evidence" value="ECO:0007669"/>
    <property type="project" value="UniProtKB-SubCell"/>
</dbReference>
<evidence type="ECO:0000256" key="1">
    <source>
        <dbReference type="ARBA" id="ARBA00004651"/>
    </source>
</evidence>
<dbReference type="RefSeq" id="WP_120746812.1">
    <property type="nucleotide sequence ID" value="NZ_RBAH01000005.1"/>
</dbReference>
<evidence type="ECO:0000256" key="2">
    <source>
        <dbReference type="ARBA" id="ARBA00022475"/>
    </source>
</evidence>
<evidence type="ECO:0000313" key="8">
    <source>
        <dbReference type="Proteomes" id="UP000282311"/>
    </source>
</evidence>
<evidence type="ECO:0000256" key="6">
    <source>
        <dbReference type="SAM" id="Phobius"/>
    </source>
</evidence>
<protein>
    <recommendedName>
        <fullName evidence="9">YitT family protein</fullName>
    </recommendedName>
</protein>
<dbReference type="OrthoDB" id="9779786at2"/>
<name>A0A3B0CJH2_9BACL</name>
<dbReference type="InterPro" id="IPR051461">
    <property type="entry name" value="UPF0750_membrane"/>
</dbReference>
<dbReference type="PANTHER" id="PTHR33545">
    <property type="entry name" value="UPF0750 MEMBRANE PROTEIN YITT-RELATED"/>
    <property type="match status" value="1"/>
</dbReference>
<dbReference type="AlphaFoldDB" id="A0A3B0CJH2"/>
<feature type="transmembrane region" description="Helical" evidence="6">
    <location>
        <begin position="121"/>
        <end position="138"/>
    </location>
</feature>
<keyword evidence="8" id="KW-1185">Reference proteome</keyword>
<dbReference type="Proteomes" id="UP000282311">
    <property type="component" value="Unassembled WGS sequence"/>
</dbReference>
<feature type="transmembrane region" description="Helical" evidence="6">
    <location>
        <begin position="21"/>
        <end position="43"/>
    </location>
</feature>
<feature type="transmembrane region" description="Helical" evidence="6">
    <location>
        <begin position="186"/>
        <end position="204"/>
    </location>
</feature>
<keyword evidence="2" id="KW-1003">Cell membrane</keyword>
<gene>
    <name evidence="7" type="ORF">D7M11_08710</name>
</gene>
<organism evidence="7 8">
    <name type="scientific">Paenibacillus ginsengarvi</name>
    <dbReference type="NCBI Taxonomy" id="400777"/>
    <lineage>
        <taxon>Bacteria</taxon>
        <taxon>Bacillati</taxon>
        <taxon>Bacillota</taxon>
        <taxon>Bacilli</taxon>
        <taxon>Bacillales</taxon>
        <taxon>Paenibacillaceae</taxon>
        <taxon>Paenibacillus</taxon>
    </lineage>
</organism>
<feature type="transmembrane region" description="Helical" evidence="6">
    <location>
        <begin position="158"/>
        <end position="180"/>
    </location>
</feature>
<reference evidence="7 8" key="1">
    <citation type="journal article" date="2007" name="Int. J. Syst. Evol. Microbiol.">
        <title>Paenibacillus ginsengarvi sp. nov., isolated from soil from ginseng cultivation.</title>
        <authorList>
            <person name="Yoon M.H."/>
            <person name="Ten L.N."/>
            <person name="Im W.T."/>
        </authorList>
    </citation>
    <scope>NUCLEOTIDE SEQUENCE [LARGE SCALE GENOMIC DNA]</scope>
    <source>
        <strain evidence="7 8">KCTC 13059</strain>
    </source>
</reference>
<evidence type="ECO:0000256" key="3">
    <source>
        <dbReference type="ARBA" id="ARBA00022692"/>
    </source>
</evidence>
<comment type="caution">
    <text evidence="7">The sequence shown here is derived from an EMBL/GenBank/DDBJ whole genome shotgun (WGS) entry which is preliminary data.</text>
</comment>
<evidence type="ECO:0000256" key="4">
    <source>
        <dbReference type="ARBA" id="ARBA00022989"/>
    </source>
</evidence>
<keyword evidence="3 6" id="KW-0812">Transmembrane</keyword>
<dbReference type="Pfam" id="PF02588">
    <property type="entry name" value="YitT_membrane"/>
    <property type="match status" value="1"/>
</dbReference>
<dbReference type="PANTHER" id="PTHR33545:SF3">
    <property type="entry name" value="UPF0750 MEMBRANE PROTEIN YQFU"/>
    <property type="match status" value="1"/>
</dbReference>
<keyword evidence="5 6" id="KW-0472">Membrane</keyword>
<sequence>MRGAIFIGKRPNRARTPFRTGLFTLLSFCAGAVLIATGLELFLKPNRLMTGGTQGISIMLAHMTEMRLGLLLFFINVPFLFLAAPGIGRSSAALRLAALGAIAVLTLLLDPVPPLTEHPLAASLFGGAALGCGAGLIVRTGGYTDGVGEAVYWLKRKVPLSIAELVMLANLSILALGGILFGWDQAMYSVIAYFVAYQSLRYTMRGSHRYTIVRIRGHRHEAIRSGLLSLTGSNCWVAAPHEAADGLTVLISRQQESRVRELVLAADPEATIRMTPLGAVNDETYKYSGQ</sequence>
<comment type="subcellular location">
    <subcellularLocation>
        <location evidence="1">Cell membrane</location>
        <topology evidence="1">Multi-pass membrane protein</topology>
    </subcellularLocation>
</comment>
<dbReference type="EMBL" id="RBAH01000005">
    <property type="protein sequence ID" value="RKN85160.1"/>
    <property type="molecule type" value="Genomic_DNA"/>
</dbReference>
<accession>A0A3B0CJH2</accession>